<dbReference type="EMBL" id="JAHRIP010019198">
    <property type="protein sequence ID" value="MEQ2286948.1"/>
    <property type="molecule type" value="Genomic_DNA"/>
</dbReference>
<reference evidence="1 2" key="1">
    <citation type="submission" date="2021-06" db="EMBL/GenBank/DDBJ databases">
        <authorList>
            <person name="Palmer J.M."/>
        </authorList>
    </citation>
    <scope>NUCLEOTIDE SEQUENCE [LARGE SCALE GENOMIC DNA]</scope>
    <source>
        <strain evidence="1 2">AS_MEX2019</strain>
        <tissue evidence="1">Muscle</tissue>
    </source>
</reference>
<comment type="caution">
    <text evidence="1">The sequence shown here is derived from an EMBL/GenBank/DDBJ whole genome shotgun (WGS) entry which is preliminary data.</text>
</comment>
<evidence type="ECO:0000313" key="1">
    <source>
        <dbReference type="EMBL" id="MEQ2286948.1"/>
    </source>
</evidence>
<name>A0ABV0XZK9_9TELE</name>
<gene>
    <name evidence="1" type="ORF">AMECASPLE_007582</name>
</gene>
<dbReference type="Proteomes" id="UP001469553">
    <property type="component" value="Unassembled WGS sequence"/>
</dbReference>
<evidence type="ECO:0000313" key="2">
    <source>
        <dbReference type="Proteomes" id="UP001469553"/>
    </source>
</evidence>
<protein>
    <submittedName>
        <fullName evidence="1">Uncharacterized protein</fullName>
    </submittedName>
</protein>
<organism evidence="1 2">
    <name type="scientific">Ameca splendens</name>
    <dbReference type="NCBI Taxonomy" id="208324"/>
    <lineage>
        <taxon>Eukaryota</taxon>
        <taxon>Metazoa</taxon>
        <taxon>Chordata</taxon>
        <taxon>Craniata</taxon>
        <taxon>Vertebrata</taxon>
        <taxon>Euteleostomi</taxon>
        <taxon>Actinopterygii</taxon>
        <taxon>Neopterygii</taxon>
        <taxon>Teleostei</taxon>
        <taxon>Neoteleostei</taxon>
        <taxon>Acanthomorphata</taxon>
        <taxon>Ovalentaria</taxon>
        <taxon>Atherinomorphae</taxon>
        <taxon>Cyprinodontiformes</taxon>
        <taxon>Goodeidae</taxon>
        <taxon>Ameca</taxon>
    </lineage>
</organism>
<proteinExistence type="predicted"/>
<accession>A0ABV0XZK9</accession>
<keyword evidence="2" id="KW-1185">Reference proteome</keyword>
<sequence>MKKVHILVYLTGQNISDSTRQKASGWAEQSCNCLCSLPSSLLYNSLSAQIKVRPDSPGTVNRYGCFSCVHEHVHQRPYQTDGGGDENDESQNDKIDLCEVAQPALCC</sequence>